<dbReference type="SUPFAM" id="SSF81383">
    <property type="entry name" value="F-box domain"/>
    <property type="match status" value="1"/>
</dbReference>
<evidence type="ECO:0000313" key="3">
    <source>
        <dbReference type="EMBL" id="AGO85205.1"/>
    </source>
</evidence>
<feature type="compositionally biased region" description="Basic and acidic residues" evidence="1">
    <location>
        <begin position="1"/>
        <end position="16"/>
    </location>
</feature>
<dbReference type="PANTHER" id="PTHR46586:SF3">
    <property type="entry name" value="ANKYRIN REPEAT-CONTAINING PROTEIN"/>
    <property type="match status" value="1"/>
</dbReference>
<accession>S4W4D7</accession>
<name>S4W4D7_9VIRU</name>
<reference evidence="3 4" key="1">
    <citation type="journal article" date="2013" name="Science">
        <title>Pandoraviruses: amoeba viruses with genomes up to 2.5 Mb reaching that of parasitic eukaryotes.</title>
        <authorList>
            <person name="Philippe N."/>
            <person name="Legendre M."/>
            <person name="Doutre G."/>
            <person name="Coute Y."/>
            <person name="Poirot O."/>
            <person name="Lescot M."/>
            <person name="Arslan D."/>
            <person name="Seltzer V."/>
            <person name="Bertaux L."/>
            <person name="Bruley C."/>
            <person name="Garin J."/>
            <person name="Claverie J.M."/>
            <person name="Abergel C."/>
        </authorList>
    </citation>
    <scope>NUCLEOTIDE SEQUENCE [LARGE SCALE GENOMIC DNA]</scope>
</reference>
<gene>
    <name evidence="3" type="ORF">psal_cds_1022</name>
</gene>
<feature type="region of interest" description="Disordered" evidence="1">
    <location>
        <begin position="1"/>
        <end position="32"/>
    </location>
</feature>
<evidence type="ECO:0000259" key="2">
    <source>
        <dbReference type="PROSITE" id="PS50181"/>
    </source>
</evidence>
<dbReference type="GeneID" id="16606992"/>
<feature type="domain" description="F-box" evidence="2">
    <location>
        <begin position="33"/>
        <end position="81"/>
    </location>
</feature>
<dbReference type="SMART" id="SM00256">
    <property type="entry name" value="FBOX"/>
    <property type="match status" value="1"/>
</dbReference>
<dbReference type="Gene3D" id="1.20.1280.50">
    <property type="match status" value="1"/>
</dbReference>
<dbReference type="SUPFAM" id="SSF48403">
    <property type="entry name" value="Ankyrin repeat"/>
    <property type="match status" value="1"/>
</dbReference>
<organism evidence="3 4">
    <name type="scientific">Pandoravirus salinus</name>
    <dbReference type="NCBI Taxonomy" id="1349410"/>
    <lineage>
        <taxon>Viruses</taxon>
        <taxon>Pandoravirus</taxon>
    </lineage>
</organism>
<dbReference type="Pfam" id="PF12937">
    <property type="entry name" value="F-box-like"/>
    <property type="match status" value="1"/>
</dbReference>
<evidence type="ECO:0000256" key="1">
    <source>
        <dbReference type="SAM" id="MobiDB-lite"/>
    </source>
</evidence>
<sequence length="469" mass="52675">MKRKSNALDRKCDDPVRSSSPNTAESETAKRRRLACDDLPPEIVDAILGVLDIFDLLSARRVCRQWRGLITARLRHHTEALPDQRAFVGEMAARGDLDAVQRAWPPEVDQKWQERFLVAAVGGGHLALARWLAEEKGCYVSAAVCVRAAASGRIDMIEWVNGDRPKPVIYEMCDTMAENGHLDALRWYHARGYKCGDFACAYAAKGGHLDVLKWLRSIGCEWTWYICDWAAAHGHAHVVWWATENGCEWGDVCTGFAGSGLFDDLREAHRREDRPMTNATCDAAAAAGRIDIIEWTLAQGCTLRANTCRFAIENGHVAVLDWLRAHDCPWHHAMWFCAIVNNHLSVLVWAAAHDYRPSKHDGNVCDEAARRGRLSILEWLVVKQGLPIGPTTCKAAAEGGHLDVLRWLRARDCPWDERTCERAATGNHVATLAWAIEAGCPYSAARCRKRAERYNSFEIIEWLDARPYL</sequence>
<dbReference type="KEGG" id="vg:16606992"/>
<proteinExistence type="predicted"/>
<keyword evidence="4" id="KW-1185">Reference proteome</keyword>
<evidence type="ECO:0000313" key="4">
    <source>
        <dbReference type="Proteomes" id="UP000204584"/>
    </source>
</evidence>
<feature type="compositionally biased region" description="Polar residues" evidence="1">
    <location>
        <begin position="17"/>
        <end position="26"/>
    </location>
</feature>
<dbReference type="Proteomes" id="UP000204584">
    <property type="component" value="Segment"/>
</dbReference>
<dbReference type="Gene3D" id="1.25.40.20">
    <property type="entry name" value="Ankyrin repeat-containing domain"/>
    <property type="match status" value="2"/>
</dbReference>
<protein>
    <submittedName>
        <fullName evidence="3">Ankyrin repeat domain containing protein</fullName>
    </submittedName>
</protein>
<dbReference type="PROSITE" id="PS50181">
    <property type="entry name" value="FBOX"/>
    <property type="match status" value="1"/>
</dbReference>
<dbReference type="PANTHER" id="PTHR46586">
    <property type="entry name" value="ANKYRIN REPEAT-CONTAINING PROTEIN"/>
    <property type="match status" value="1"/>
</dbReference>
<dbReference type="InterPro" id="IPR052050">
    <property type="entry name" value="SecEffector_AnkRepeat"/>
</dbReference>
<dbReference type="InterPro" id="IPR036770">
    <property type="entry name" value="Ankyrin_rpt-contain_sf"/>
</dbReference>
<dbReference type="EMBL" id="KC977571">
    <property type="protein sequence ID" value="AGO85205.1"/>
    <property type="molecule type" value="Genomic_DNA"/>
</dbReference>
<dbReference type="CDD" id="cd22150">
    <property type="entry name" value="F-box_CeFBXA-like"/>
    <property type="match status" value="1"/>
</dbReference>
<dbReference type="InterPro" id="IPR001810">
    <property type="entry name" value="F-box_dom"/>
</dbReference>
<dbReference type="InterPro" id="IPR036047">
    <property type="entry name" value="F-box-like_dom_sf"/>
</dbReference>
<dbReference type="RefSeq" id="YP_008438279.1">
    <property type="nucleotide sequence ID" value="NC_022098.1"/>
</dbReference>